<evidence type="ECO:0000256" key="15">
    <source>
        <dbReference type="ARBA" id="ARBA00048247"/>
    </source>
</evidence>
<dbReference type="AlphaFoldDB" id="A0AAF0YLF5"/>
<evidence type="ECO:0000256" key="14">
    <source>
        <dbReference type="ARBA" id="ARBA00023316"/>
    </source>
</evidence>
<keyword evidence="19" id="KW-1185">Reference proteome</keyword>
<reference evidence="18 19" key="2">
    <citation type="submission" date="2023-10" db="EMBL/GenBank/DDBJ databases">
        <authorList>
            <person name="Choi B."/>
        </authorList>
    </citation>
    <scope>NUCLEOTIDE SEQUENCE [LARGE SCALE GENOMIC DNA]</scope>
    <source>
        <strain evidence="18 19">UMB0959</strain>
    </source>
</reference>
<keyword evidence="13" id="KW-0012">Acyltransferase</keyword>
<comment type="catalytic activity">
    <reaction evidence="16">
        <text>N-acetyl-alpha-D-glucosamine 1-phosphate + UTP + H(+) = UDP-N-acetyl-alpha-D-glucosamine + diphosphate</text>
        <dbReference type="Rhea" id="RHEA:13509"/>
        <dbReference type="ChEBI" id="CHEBI:15378"/>
        <dbReference type="ChEBI" id="CHEBI:33019"/>
        <dbReference type="ChEBI" id="CHEBI:46398"/>
        <dbReference type="ChEBI" id="CHEBI:57705"/>
        <dbReference type="ChEBI" id="CHEBI:57776"/>
        <dbReference type="EC" id="2.7.7.23"/>
    </reaction>
</comment>
<dbReference type="InterPro" id="IPR050065">
    <property type="entry name" value="GlmU-like"/>
</dbReference>
<dbReference type="PANTHER" id="PTHR43584">
    <property type="entry name" value="NUCLEOTIDYL TRANSFERASE"/>
    <property type="match status" value="1"/>
</dbReference>
<evidence type="ECO:0000256" key="8">
    <source>
        <dbReference type="ARBA" id="ARBA00022723"/>
    </source>
</evidence>
<protein>
    <submittedName>
        <fullName evidence="18">DapH/DapD/GlmU-related protein</fullName>
    </submittedName>
</protein>
<accession>A0AAF0YLF5</accession>
<dbReference type="Pfam" id="PF00132">
    <property type="entry name" value="Hexapep"/>
    <property type="match status" value="3"/>
</dbReference>
<evidence type="ECO:0000256" key="4">
    <source>
        <dbReference type="ARBA" id="ARBA00007947"/>
    </source>
</evidence>
<organism evidence="18 19">
    <name type="scientific">Nosocomiicoccus massiliensis</name>
    <dbReference type="NCBI Taxonomy" id="1232430"/>
    <lineage>
        <taxon>Bacteria</taxon>
        <taxon>Bacillati</taxon>
        <taxon>Bacillota</taxon>
        <taxon>Bacilli</taxon>
        <taxon>Bacillales</taxon>
        <taxon>Staphylococcaceae</taxon>
        <taxon>Nosocomiicoccus</taxon>
    </lineage>
</organism>
<keyword evidence="6" id="KW-0808">Transferase</keyword>
<name>A0AAF0YLF5_9STAP</name>
<dbReference type="PANTHER" id="PTHR43584:SF3">
    <property type="entry name" value="BIFUNCTIONAL PROTEIN GLMU"/>
    <property type="match status" value="1"/>
</dbReference>
<gene>
    <name evidence="18" type="ORF">CJ229_005675</name>
</gene>
<keyword evidence="12" id="KW-0511">Multifunctional enzyme</keyword>
<keyword evidence="5" id="KW-0963">Cytoplasm</keyword>
<dbReference type="SUPFAM" id="SSF53448">
    <property type="entry name" value="Nucleotide-diphospho-sugar transferases"/>
    <property type="match status" value="1"/>
</dbReference>
<comment type="subcellular location">
    <subcellularLocation>
        <location evidence="2">Cytoplasm</location>
    </subcellularLocation>
</comment>
<evidence type="ECO:0000256" key="1">
    <source>
        <dbReference type="ARBA" id="ARBA00001946"/>
    </source>
</evidence>
<evidence type="ECO:0000256" key="16">
    <source>
        <dbReference type="ARBA" id="ARBA00048493"/>
    </source>
</evidence>
<evidence type="ECO:0000313" key="19">
    <source>
        <dbReference type="Proteomes" id="UP000243626"/>
    </source>
</evidence>
<dbReference type="EMBL" id="CP136964">
    <property type="protein sequence ID" value="WOS95589.1"/>
    <property type="molecule type" value="Genomic_DNA"/>
</dbReference>
<dbReference type="GO" id="GO:0009252">
    <property type="term" value="P:peptidoglycan biosynthetic process"/>
    <property type="evidence" value="ECO:0007669"/>
    <property type="project" value="UniProtKB-KW"/>
</dbReference>
<dbReference type="Proteomes" id="UP000243626">
    <property type="component" value="Chromosome"/>
</dbReference>
<dbReference type="GO" id="GO:0008360">
    <property type="term" value="P:regulation of cell shape"/>
    <property type="evidence" value="ECO:0007669"/>
    <property type="project" value="UniProtKB-KW"/>
</dbReference>
<evidence type="ECO:0000256" key="5">
    <source>
        <dbReference type="ARBA" id="ARBA00022490"/>
    </source>
</evidence>
<dbReference type="InterPro" id="IPR011004">
    <property type="entry name" value="Trimer_LpxA-like_sf"/>
</dbReference>
<dbReference type="Gene3D" id="2.160.10.10">
    <property type="entry name" value="Hexapeptide repeat proteins"/>
    <property type="match status" value="1"/>
</dbReference>
<evidence type="ECO:0000256" key="13">
    <source>
        <dbReference type="ARBA" id="ARBA00023315"/>
    </source>
</evidence>
<dbReference type="GO" id="GO:0003977">
    <property type="term" value="F:UDP-N-acetylglucosamine diphosphorylase activity"/>
    <property type="evidence" value="ECO:0007669"/>
    <property type="project" value="UniProtKB-EC"/>
</dbReference>
<keyword evidence="7" id="KW-0548">Nucleotidyltransferase</keyword>
<dbReference type="InterPro" id="IPR001451">
    <property type="entry name" value="Hexapep"/>
</dbReference>
<evidence type="ECO:0000313" key="18">
    <source>
        <dbReference type="EMBL" id="WOS95589.1"/>
    </source>
</evidence>
<dbReference type="InterPro" id="IPR029044">
    <property type="entry name" value="Nucleotide-diphossugar_trans"/>
</dbReference>
<dbReference type="GO" id="GO:0005737">
    <property type="term" value="C:cytoplasm"/>
    <property type="evidence" value="ECO:0007669"/>
    <property type="project" value="UniProtKB-SubCell"/>
</dbReference>
<keyword evidence="14" id="KW-0961">Cell wall biogenesis/degradation</keyword>
<keyword evidence="9" id="KW-0460">Magnesium</keyword>
<comment type="similarity">
    <text evidence="3">In the C-terminal section; belongs to the transferase hexapeptide repeat family.</text>
</comment>
<comment type="catalytic activity">
    <reaction evidence="15">
        <text>alpha-D-glucosamine 1-phosphate + acetyl-CoA = N-acetyl-alpha-D-glucosamine 1-phosphate + CoA + H(+)</text>
        <dbReference type="Rhea" id="RHEA:13725"/>
        <dbReference type="ChEBI" id="CHEBI:15378"/>
        <dbReference type="ChEBI" id="CHEBI:57287"/>
        <dbReference type="ChEBI" id="CHEBI:57288"/>
        <dbReference type="ChEBI" id="CHEBI:57776"/>
        <dbReference type="ChEBI" id="CHEBI:58516"/>
        <dbReference type="EC" id="2.3.1.157"/>
    </reaction>
</comment>
<evidence type="ECO:0000256" key="12">
    <source>
        <dbReference type="ARBA" id="ARBA00023268"/>
    </source>
</evidence>
<comment type="similarity">
    <text evidence="4">In the N-terminal section; belongs to the N-acetylglucosamine-1-phosphate uridyltransferase family.</text>
</comment>
<reference evidence="19" key="1">
    <citation type="submission" date="2017-09" db="EMBL/GenBank/DDBJ databases">
        <title>Bacterial strain isolated from the female urinary microbiota.</title>
        <authorList>
            <person name="Thomas-White K."/>
            <person name="Kumar N."/>
            <person name="Forster S."/>
            <person name="Putonti C."/>
            <person name="Lawley T."/>
            <person name="Wolfe A.J."/>
        </authorList>
    </citation>
    <scope>NUCLEOTIDE SEQUENCE [LARGE SCALE GENOMIC DNA]</scope>
    <source>
        <strain evidence="19">UMB0959</strain>
    </source>
</reference>
<dbReference type="GO" id="GO:0006048">
    <property type="term" value="P:UDP-N-acetylglucosamine biosynthetic process"/>
    <property type="evidence" value="ECO:0007669"/>
    <property type="project" value="InterPro"/>
</dbReference>
<proteinExistence type="inferred from homology"/>
<evidence type="ECO:0000256" key="7">
    <source>
        <dbReference type="ARBA" id="ARBA00022695"/>
    </source>
</evidence>
<sequence>MHKQAVILTDVDTSQMKSNTHTALHTLCGTTLLQHIINQLKLSGVNDIYLTSKEGLNESFDSYKVLTDTSQLEDKDTVFVDSRSPLIFDEMYKSLYEEDIENIYVVDGQLLLVEKGKLNTLKLDTIENMAKSIGAVEADFGIFTVETRKELANARYLYQTVILDRLMDHGVTIINPENTYIDSTVEIGRDTVIYPGAVIEGETVIGENCVIRGDSEITNARIGNDVVIRHSVITDSEIGDGTSVGPFAQVRPGTKIGKSVKIGNFVETKKSFLDDGAKVSHLSYIGDAEVGKRTNIGCGTITVNYDGVNKHKTIIGDDAFVGCNSNMMAPIMIGDRSVIAAGSTVVDDVPSDSLAIARERQTTKENYYKK</sequence>
<evidence type="ECO:0000256" key="11">
    <source>
        <dbReference type="ARBA" id="ARBA00022984"/>
    </source>
</evidence>
<evidence type="ECO:0000256" key="6">
    <source>
        <dbReference type="ARBA" id="ARBA00022679"/>
    </source>
</evidence>
<keyword evidence="10" id="KW-0133">Cell shape</keyword>
<dbReference type="InterPro" id="IPR038009">
    <property type="entry name" value="GlmU_C_LbH"/>
</dbReference>
<dbReference type="GO" id="GO:0071555">
    <property type="term" value="P:cell wall organization"/>
    <property type="evidence" value="ECO:0007669"/>
    <property type="project" value="UniProtKB-KW"/>
</dbReference>
<evidence type="ECO:0000256" key="3">
    <source>
        <dbReference type="ARBA" id="ARBA00007707"/>
    </source>
</evidence>
<dbReference type="SUPFAM" id="SSF51161">
    <property type="entry name" value="Trimeric LpxA-like enzymes"/>
    <property type="match status" value="1"/>
</dbReference>
<evidence type="ECO:0000256" key="17">
    <source>
        <dbReference type="ARBA" id="ARBA00049628"/>
    </source>
</evidence>
<keyword evidence="8" id="KW-0479">Metal-binding</keyword>
<evidence type="ECO:0000256" key="2">
    <source>
        <dbReference type="ARBA" id="ARBA00004496"/>
    </source>
</evidence>
<dbReference type="KEGG" id="nmy:CJ229_005675"/>
<dbReference type="CDD" id="cd03353">
    <property type="entry name" value="LbH_GlmU_C"/>
    <property type="match status" value="1"/>
</dbReference>
<dbReference type="GO" id="GO:0046872">
    <property type="term" value="F:metal ion binding"/>
    <property type="evidence" value="ECO:0007669"/>
    <property type="project" value="UniProtKB-KW"/>
</dbReference>
<comment type="cofactor">
    <cofactor evidence="1">
        <name>Mg(2+)</name>
        <dbReference type="ChEBI" id="CHEBI:18420"/>
    </cofactor>
</comment>
<keyword evidence="11" id="KW-0573">Peptidoglycan synthesis</keyword>
<evidence type="ECO:0000256" key="9">
    <source>
        <dbReference type="ARBA" id="ARBA00022842"/>
    </source>
</evidence>
<dbReference type="GO" id="GO:0019134">
    <property type="term" value="F:glucosamine-1-phosphate N-acetyltransferase activity"/>
    <property type="evidence" value="ECO:0007669"/>
    <property type="project" value="UniProtKB-EC"/>
</dbReference>
<comment type="function">
    <text evidence="17">Catalyzes the last two sequential reactions in the de novo biosynthetic pathway for UDP-N-acetylglucosamine (UDP-GlcNAc). The C-terminal domain catalyzes the transfer of acetyl group from acetyl coenzyme A to glucosamine-1-phosphate (GlcN-1-P) to produce N-acetylglucosamine-1-phosphate (GlcNAc-1-P), which is converted into UDP-GlcNAc by the transfer of uridine 5-monophosphate (from uridine 5-triphosphate), a reaction catalyzed by the N-terminal domain.</text>
</comment>
<evidence type="ECO:0000256" key="10">
    <source>
        <dbReference type="ARBA" id="ARBA00022960"/>
    </source>
</evidence>
<dbReference type="RefSeq" id="WP_102167572.1">
    <property type="nucleotide sequence ID" value="NZ_CP136964.1"/>
</dbReference>